<evidence type="ECO:0000313" key="3">
    <source>
        <dbReference type="EMBL" id="MBP4142761.1"/>
    </source>
</evidence>
<evidence type="ECO:0000259" key="2">
    <source>
        <dbReference type="Pfam" id="PF00144"/>
    </source>
</evidence>
<dbReference type="RefSeq" id="WP_210646592.1">
    <property type="nucleotide sequence ID" value="NZ_JAGFBU010000005.1"/>
</dbReference>
<dbReference type="SUPFAM" id="SSF56601">
    <property type="entry name" value="beta-lactamase/transpeptidase-like"/>
    <property type="match status" value="1"/>
</dbReference>
<organism evidence="3 4">
    <name type="scientific">Flavobacterium flabelliforme</name>
    <dbReference type="NCBI Taxonomy" id="2816119"/>
    <lineage>
        <taxon>Bacteria</taxon>
        <taxon>Pseudomonadati</taxon>
        <taxon>Bacteroidota</taxon>
        <taxon>Flavobacteriia</taxon>
        <taxon>Flavobacteriales</taxon>
        <taxon>Flavobacteriaceae</taxon>
        <taxon>Flavobacterium</taxon>
    </lineage>
</organism>
<proteinExistence type="predicted"/>
<gene>
    <name evidence="3" type="ORF">J3S90_13220</name>
</gene>
<keyword evidence="1" id="KW-0732">Signal</keyword>
<comment type="caution">
    <text evidence="3">The sequence shown here is derived from an EMBL/GenBank/DDBJ whole genome shotgun (WGS) entry which is preliminary data.</text>
</comment>
<keyword evidence="4" id="KW-1185">Reference proteome</keyword>
<protein>
    <submittedName>
        <fullName evidence="3">Beta-lactamase family protein</fullName>
    </submittedName>
</protein>
<dbReference type="InterPro" id="IPR001466">
    <property type="entry name" value="Beta-lactam-related"/>
</dbReference>
<feature type="chain" id="PRO_5045992867" evidence="1">
    <location>
        <begin position="25"/>
        <end position="353"/>
    </location>
</feature>
<dbReference type="InterPro" id="IPR012338">
    <property type="entry name" value="Beta-lactam/transpept-like"/>
</dbReference>
<dbReference type="PANTHER" id="PTHR46825:SF9">
    <property type="entry name" value="BETA-LACTAMASE-RELATED DOMAIN-CONTAINING PROTEIN"/>
    <property type="match status" value="1"/>
</dbReference>
<dbReference type="Proteomes" id="UP000674217">
    <property type="component" value="Unassembled WGS sequence"/>
</dbReference>
<reference evidence="3 4" key="1">
    <citation type="submission" date="2021-03" db="EMBL/GenBank/DDBJ databases">
        <title>Flavobacterium Flabelliformis Sp. Nov. And Flavobacterium Geliluteum Sp. Nov., Two Novel Multidrug Resistant Psychrophilic Species Isolated From Antarctica.</title>
        <authorList>
            <person name="Kralova S."/>
            <person name="Busse H.J."/>
            <person name="Bezdicek M."/>
            <person name="Nykrynova M."/>
            <person name="Kroupova E."/>
            <person name="Krsek D."/>
            <person name="Sedlacek I."/>
        </authorList>
    </citation>
    <scope>NUCLEOTIDE SEQUENCE [LARGE SCALE GENOMIC DNA]</scope>
    <source>
        <strain evidence="3 4">P4023</strain>
    </source>
</reference>
<evidence type="ECO:0000313" key="4">
    <source>
        <dbReference type="Proteomes" id="UP000674217"/>
    </source>
</evidence>
<dbReference type="PANTHER" id="PTHR46825">
    <property type="entry name" value="D-ALANYL-D-ALANINE-CARBOXYPEPTIDASE/ENDOPEPTIDASE AMPH"/>
    <property type="match status" value="1"/>
</dbReference>
<name>A0ABS5CVW4_9FLAO</name>
<feature type="domain" description="Beta-lactamase-related" evidence="2">
    <location>
        <begin position="47"/>
        <end position="323"/>
    </location>
</feature>
<dbReference type="Pfam" id="PF00144">
    <property type="entry name" value="Beta-lactamase"/>
    <property type="match status" value="1"/>
</dbReference>
<evidence type="ECO:0000256" key="1">
    <source>
        <dbReference type="SAM" id="SignalP"/>
    </source>
</evidence>
<feature type="signal peptide" evidence="1">
    <location>
        <begin position="1"/>
        <end position="24"/>
    </location>
</feature>
<dbReference type="Gene3D" id="3.40.710.10">
    <property type="entry name" value="DD-peptidase/beta-lactamase superfamily"/>
    <property type="match status" value="1"/>
</dbReference>
<dbReference type="EMBL" id="JAGFBU010000005">
    <property type="protein sequence ID" value="MBP4142761.1"/>
    <property type="molecule type" value="Genomic_DNA"/>
</dbReference>
<sequence>MKIKKQTIYFIYAALLFINSNSFAQKTNDYISSIDSLIKTTNIRKFNGVIVIAENGVAKYTKAYGFANFEKKTPLQAQDYFKIMSNSKQITAALLLREVDKGKIDLRSPIKKYLPFLTESWADSVTVHQLLNHTHGILALDKPLLFKPGTNFKYGNISNVLLGKIIEFSSKKTYNQMADSLFASLKMKHTFAYAKDNKRAIVSGYTNKEGVFKAVKTLQITTDSTPADGIITTASDLVIWNSNLHKGKILKPETYNLMVSETVLAQHDSFGKAKCGYGYGIRVNNNGKTKYIGHTGLGDGFASLNVYFPKSKISVIVLENQMNDKIELAYYFGNEIKNIILKQENSKDYENKN</sequence>
<dbReference type="InterPro" id="IPR050491">
    <property type="entry name" value="AmpC-like"/>
</dbReference>
<accession>A0ABS5CVW4</accession>